<dbReference type="PROSITE" id="PS50932">
    <property type="entry name" value="HTH_LACI_2"/>
    <property type="match status" value="1"/>
</dbReference>
<keyword evidence="1" id="KW-0805">Transcription regulation</keyword>
<dbReference type="SMART" id="SM00354">
    <property type="entry name" value="HTH_LACI"/>
    <property type="match status" value="1"/>
</dbReference>
<dbReference type="Gene3D" id="3.40.50.2300">
    <property type="match status" value="2"/>
</dbReference>
<dbReference type="InterPro" id="IPR000843">
    <property type="entry name" value="HTH_LacI"/>
</dbReference>
<comment type="caution">
    <text evidence="5">The sequence shown here is derived from an EMBL/GenBank/DDBJ whole genome shotgun (WGS) entry which is preliminary data.</text>
</comment>
<gene>
    <name evidence="5" type="ORF">KK137_08945</name>
</gene>
<dbReference type="Proteomes" id="UP000811255">
    <property type="component" value="Unassembled WGS sequence"/>
</dbReference>
<dbReference type="InterPro" id="IPR010982">
    <property type="entry name" value="Lambda_DNA-bd_dom_sf"/>
</dbReference>
<proteinExistence type="predicted"/>
<dbReference type="CDD" id="cd01392">
    <property type="entry name" value="HTH_LacI"/>
    <property type="match status" value="1"/>
</dbReference>
<protein>
    <submittedName>
        <fullName evidence="5">LacI family DNA-binding transcriptional regulator</fullName>
    </submittedName>
</protein>
<dbReference type="Pfam" id="PF00356">
    <property type="entry name" value="LacI"/>
    <property type="match status" value="1"/>
</dbReference>
<organism evidence="5 6">
    <name type="scientific">Croceibacterium selenioxidans</name>
    <dbReference type="NCBI Taxonomy" id="2838833"/>
    <lineage>
        <taxon>Bacteria</taxon>
        <taxon>Pseudomonadati</taxon>
        <taxon>Pseudomonadota</taxon>
        <taxon>Alphaproteobacteria</taxon>
        <taxon>Sphingomonadales</taxon>
        <taxon>Erythrobacteraceae</taxon>
        <taxon>Croceibacterium</taxon>
    </lineage>
</organism>
<dbReference type="Pfam" id="PF13377">
    <property type="entry name" value="Peripla_BP_3"/>
    <property type="match status" value="1"/>
</dbReference>
<dbReference type="PANTHER" id="PTHR30146:SF153">
    <property type="entry name" value="LACTOSE OPERON REPRESSOR"/>
    <property type="match status" value="1"/>
</dbReference>
<evidence type="ECO:0000256" key="2">
    <source>
        <dbReference type="ARBA" id="ARBA00023125"/>
    </source>
</evidence>
<dbReference type="SUPFAM" id="SSF53822">
    <property type="entry name" value="Periplasmic binding protein-like I"/>
    <property type="match status" value="1"/>
</dbReference>
<dbReference type="RefSeq" id="WP_214535821.1">
    <property type="nucleotide sequence ID" value="NZ_JAHFVK010000001.1"/>
</dbReference>
<evidence type="ECO:0000256" key="3">
    <source>
        <dbReference type="ARBA" id="ARBA00023163"/>
    </source>
</evidence>
<dbReference type="SUPFAM" id="SSF47413">
    <property type="entry name" value="lambda repressor-like DNA-binding domains"/>
    <property type="match status" value="1"/>
</dbReference>
<dbReference type="InterPro" id="IPR028082">
    <property type="entry name" value="Peripla_BP_I"/>
</dbReference>
<evidence type="ECO:0000313" key="5">
    <source>
        <dbReference type="EMBL" id="MBT2134457.1"/>
    </source>
</evidence>
<evidence type="ECO:0000313" key="6">
    <source>
        <dbReference type="Proteomes" id="UP000811255"/>
    </source>
</evidence>
<dbReference type="InterPro" id="IPR046335">
    <property type="entry name" value="LacI/GalR-like_sensor"/>
</dbReference>
<reference evidence="5 6" key="1">
    <citation type="submission" date="2021-05" db="EMBL/GenBank/DDBJ databases">
        <title>Croceibacterium sp. LX-88 genome sequence.</title>
        <authorList>
            <person name="Luo X."/>
        </authorList>
    </citation>
    <scope>NUCLEOTIDE SEQUENCE [LARGE SCALE GENOMIC DNA]</scope>
    <source>
        <strain evidence="5 6">LX-88</strain>
    </source>
</reference>
<dbReference type="CDD" id="cd01545">
    <property type="entry name" value="PBP1_SalR"/>
    <property type="match status" value="1"/>
</dbReference>
<keyword evidence="6" id="KW-1185">Reference proteome</keyword>
<dbReference type="Gene3D" id="1.10.260.40">
    <property type="entry name" value="lambda repressor-like DNA-binding domains"/>
    <property type="match status" value="1"/>
</dbReference>
<dbReference type="PROSITE" id="PS00356">
    <property type="entry name" value="HTH_LACI_1"/>
    <property type="match status" value="1"/>
</dbReference>
<accession>A0ABS5W5U2</accession>
<evidence type="ECO:0000259" key="4">
    <source>
        <dbReference type="PROSITE" id="PS50932"/>
    </source>
</evidence>
<dbReference type="PANTHER" id="PTHR30146">
    <property type="entry name" value="LACI-RELATED TRANSCRIPTIONAL REPRESSOR"/>
    <property type="match status" value="1"/>
</dbReference>
<keyword evidence="2 5" id="KW-0238">DNA-binding</keyword>
<keyword evidence="3" id="KW-0804">Transcription</keyword>
<dbReference type="EMBL" id="JAHFVK010000001">
    <property type="protein sequence ID" value="MBT2134457.1"/>
    <property type="molecule type" value="Genomic_DNA"/>
</dbReference>
<feature type="domain" description="HTH lacI-type" evidence="4">
    <location>
        <begin position="8"/>
        <end position="62"/>
    </location>
</feature>
<dbReference type="GO" id="GO:0003677">
    <property type="term" value="F:DNA binding"/>
    <property type="evidence" value="ECO:0007669"/>
    <property type="project" value="UniProtKB-KW"/>
</dbReference>
<name>A0ABS5W5U2_9SPHN</name>
<sequence length="354" mass="37961">MATQKRRPTIIDIAKKADVSFKTVSRVLNDHPRVAADLRERVLKAMAELNYQPSLAARSLAGRRGYSIALLVDQSEFFREDDANAYFAPYLVDLQAGALTACREFGYHFFVEPYDFRSTAFPGELRAQLSKVALDGVVLAPPSSDRLALLDALEDLGLPYVRIAPGTEVGRAPSVSTHEYEGTVEMAEHLVSLGHRRIGMICGPETHIAAGVRLVAFREALQGKAELILHPGDFTFAGGLAAGRELLGGPDRPTAIFAANDFMAAGAIVAATSLGLQVPRDVSVTGFDDSAVANFIWPPLTTVRQPIRAMARAAIEYLVALASGRDGPEPRAELSLRLIVRESSAPPGAAAGQS</sequence>
<evidence type="ECO:0000256" key="1">
    <source>
        <dbReference type="ARBA" id="ARBA00023015"/>
    </source>
</evidence>